<dbReference type="NCBIfam" id="TIGR00035">
    <property type="entry name" value="asp_race"/>
    <property type="match status" value="1"/>
</dbReference>
<organism evidence="3">
    <name type="scientific">marine sediment metagenome</name>
    <dbReference type="NCBI Taxonomy" id="412755"/>
    <lineage>
        <taxon>unclassified sequences</taxon>
        <taxon>metagenomes</taxon>
        <taxon>ecological metagenomes</taxon>
    </lineage>
</organism>
<dbReference type="EMBL" id="LAZR01053143">
    <property type="protein sequence ID" value="KKK81402.1"/>
    <property type="molecule type" value="Genomic_DNA"/>
</dbReference>
<sequence>ANKMKTVGIIGGIGPESTIEYYRLIISSYLENEKQGNYPQIIINSINMKKMLDLIGQNKLAEVTDYLVAEVRKLAKAGADFALLASNTPHIVFDQINQASPLPLISIVEATYEKVINIGLKRVGLFGTKFTMQNRFYNKIFSVNDISVIVPNEREQNYIHDKYMGELVKGIIRDETKNDLLKIANNLKNTNDIQGLILGGTELPLILKETDATEIPFFDTTKIHVESIMKKLTLK</sequence>
<feature type="non-terminal residue" evidence="3">
    <location>
        <position position="1"/>
    </location>
</feature>
<name>A0A0F8YJ49_9ZZZZ</name>
<dbReference type="PANTHER" id="PTHR21198:SF7">
    <property type="entry name" value="ASPARTATE-GLUTAMATE RACEMASE FAMILY"/>
    <property type="match status" value="1"/>
</dbReference>
<accession>A0A0F8YJ49</accession>
<dbReference type="Pfam" id="PF01177">
    <property type="entry name" value="Asp_Glu_race"/>
    <property type="match status" value="1"/>
</dbReference>
<evidence type="ECO:0000313" key="3">
    <source>
        <dbReference type="EMBL" id="KKK81402.1"/>
    </source>
</evidence>
<evidence type="ECO:0000256" key="2">
    <source>
        <dbReference type="ARBA" id="ARBA00023235"/>
    </source>
</evidence>
<dbReference type="InterPro" id="IPR004380">
    <property type="entry name" value="Asp_race"/>
</dbReference>
<proteinExistence type="inferred from homology"/>
<comment type="caution">
    <text evidence="3">The sequence shown here is derived from an EMBL/GenBank/DDBJ whole genome shotgun (WGS) entry which is preliminary data.</text>
</comment>
<keyword evidence="2" id="KW-0413">Isomerase</keyword>
<dbReference type="InterPro" id="IPR001920">
    <property type="entry name" value="Asp/Glu_race"/>
</dbReference>
<comment type="similarity">
    <text evidence="1">Belongs to the aspartate/glutamate racemases family.</text>
</comment>
<protein>
    <recommendedName>
        <fullName evidence="4">Aspartate racemase</fullName>
    </recommendedName>
</protein>
<gene>
    <name evidence="3" type="ORF">LCGC14_2813840</name>
</gene>
<dbReference type="InterPro" id="IPR015942">
    <property type="entry name" value="Asp/Glu/hydantoin_racemase"/>
</dbReference>
<dbReference type="AlphaFoldDB" id="A0A0F8YJ49"/>
<dbReference type="Gene3D" id="3.40.50.1860">
    <property type="match status" value="2"/>
</dbReference>
<evidence type="ECO:0000256" key="1">
    <source>
        <dbReference type="ARBA" id="ARBA00007847"/>
    </source>
</evidence>
<dbReference type="GO" id="GO:0047661">
    <property type="term" value="F:amino-acid racemase activity"/>
    <property type="evidence" value="ECO:0007669"/>
    <property type="project" value="InterPro"/>
</dbReference>
<evidence type="ECO:0008006" key="4">
    <source>
        <dbReference type="Google" id="ProtNLM"/>
    </source>
</evidence>
<dbReference type="PANTHER" id="PTHR21198">
    <property type="entry name" value="GLUTAMATE RACEMASE"/>
    <property type="match status" value="1"/>
</dbReference>
<dbReference type="SUPFAM" id="SSF53681">
    <property type="entry name" value="Aspartate/glutamate racemase"/>
    <property type="match status" value="2"/>
</dbReference>
<reference evidence="3" key="1">
    <citation type="journal article" date="2015" name="Nature">
        <title>Complex archaea that bridge the gap between prokaryotes and eukaryotes.</title>
        <authorList>
            <person name="Spang A."/>
            <person name="Saw J.H."/>
            <person name="Jorgensen S.L."/>
            <person name="Zaremba-Niedzwiedzka K."/>
            <person name="Martijn J."/>
            <person name="Lind A.E."/>
            <person name="van Eijk R."/>
            <person name="Schleper C."/>
            <person name="Guy L."/>
            <person name="Ettema T.J."/>
        </authorList>
    </citation>
    <scope>NUCLEOTIDE SEQUENCE</scope>
</reference>